<evidence type="ECO:0000256" key="3">
    <source>
        <dbReference type="ARBA" id="ARBA00022692"/>
    </source>
</evidence>
<keyword evidence="4 8" id="KW-1133">Transmembrane helix</keyword>
<dbReference type="InterPro" id="IPR030470">
    <property type="entry name" value="UbiA_prenylTrfase_CS"/>
</dbReference>
<dbReference type="PANTHER" id="PTHR43448">
    <property type="entry name" value="PROTOHEME IX FARNESYLTRANSFERASE, MITOCHONDRIAL"/>
    <property type="match status" value="1"/>
</dbReference>
<dbReference type="EMBL" id="JAFBEC010000003">
    <property type="protein sequence ID" value="MBM7632106.1"/>
    <property type="molecule type" value="Genomic_DNA"/>
</dbReference>
<dbReference type="InterPro" id="IPR000537">
    <property type="entry name" value="UbiA_prenyltransferase"/>
</dbReference>
<keyword evidence="2 8" id="KW-0808">Transferase</keyword>
<dbReference type="InterPro" id="IPR006369">
    <property type="entry name" value="Protohaem_IX_farnesylTrfase"/>
</dbReference>
<evidence type="ECO:0000256" key="2">
    <source>
        <dbReference type="ARBA" id="ARBA00022679"/>
    </source>
</evidence>
<keyword evidence="5 8" id="KW-0350">Heme biosynthesis</keyword>
<feature type="transmembrane region" description="Helical" evidence="8">
    <location>
        <begin position="238"/>
        <end position="257"/>
    </location>
</feature>
<keyword evidence="10" id="KW-1185">Reference proteome</keyword>
<dbReference type="Proteomes" id="UP000741863">
    <property type="component" value="Unassembled WGS sequence"/>
</dbReference>
<dbReference type="PROSITE" id="PS00943">
    <property type="entry name" value="UBIA"/>
    <property type="match status" value="1"/>
</dbReference>
<dbReference type="CDD" id="cd13957">
    <property type="entry name" value="PT_UbiA_Cox10"/>
    <property type="match status" value="1"/>
</dbReference>
<comment type="pathway">
    <text evidence="8">Porphyrin-containing compound metabolism; heme O biosynthesis; heme O from protoheme: step 1/1.</text>
</comment>
<evidence type="ECO:0000256" key="8">
    <source>
        <dbReference type="HAMAP-Rule" id="MF_00154"/>
    </source>
</evidence>
<comment type="miscellaneous">
    <text evidence="8">Carbon 2 of the heme B porphyrin ring is defined according to the Fischer nomenclature.</text>
</comment>
<comment type="similarity">
    <text evidence="8">Belongs to the UbiA prenyltransferase family. Protoheme IX farnesyltransferase subfamily.</text>
</comment>
<organism evidence="9 10">
    <name type="scientific">Geomicrobium sediminis</name>
    <dbReference type="NCBI Taxonomy" id="1347788"/>
    <lineage>
        <taxon>Bacteria</taxon>
        <taxon>Bacillati</taxon>
        <taxon>Bacillota</taxon>
        <taxon>Bacilli</taxon>
        <taxon>Bacillales</taxon>
        <taxon>Geomicrobium</taxon>
    </lineage>
</organism>
<feature type="transmembrane region" description="Helical" evidence="8">
    <location>
        <begin position="194"/>
        <end position="214"/>
    </location>
</feature>
<comment type="catalytic activity">
    <reaction evidence="7 8">
        <text>heme b + (2E,6E)-farnesyl diphosphate + H2O = Fe(II)-heme o + diphosphate</text>
        <dbReference type="Rhea" id="RHEA:28070"/>
        <dbReference type="ChEBI" id="CHEBI:15377"/>
        <dbReference type="ChEBI" id="CHEBI:33019"/>
        <dbReference type="ChEBI" id="CHEBI:60344"/>
        <dbReference type="ChEBI" id="CHEBI:60530"/>
        <dbReference type="ChEBI" id="CHEBI:175763"/>
        <dbReference type="EC" id="2.5.1.141"/>
    </reaction>
</comment>
<name>A0ABS2PAU3_9BACL</name>
<feature type="transmembrane region" description="Helical" evidence="8">
    <location>
        <begin position="41"/>
        <end position="60"/>
    </location>
</feature>
<dbReference type="EC" id="2.5.1.141" evidence="8"/>
<feature type="transmembrane region" description="Helical" evidence="8">
    <location>
        <begin position="140"/>
        <end position="158"/>
    </location>
</feature>
<comment type="subunit">
    <text evidence="8">Interacts with CtaA.</text>
</comment>
<proteinExistence type="inferred from homology"/>
<comment type="function">
    <text evidence="8">Converts heme B (protoheme IX) to heme O by substitution of the vinyl group on carbon 2 of heme B porphyrin ring with a hydroxyethyl farnesyl side group.</text>
</comment>
<evidence type="ECO:0000313" key="10">
    <source>
        <dbReference type="Proteomes" id="UP000741863"/>
    </source>
</evidence>
<dbReference type="GO" id="GO:0016740">
    <property type="term" value="F:transferase activity"/>
    <property type="evidence" value="ECO:0007669"/>
    <property type="project" value="UniProtKB-KW"/>
</dbReference>
<feature type="transmembrane region" description="Helical" evidence="8">
    <location>
        <begin position="114"/>
        <end position="134"/>
    </location>
</feature>
<evidence type="ECO:0000256" key="7">
    <source>
        <dbReference type="ARBA" id="ARBA00047690"/>
    </source>
</evidence>
<keyword evidence="8" id="KW-1003">Cell membrane</keyword>
<dbReference type="PANTHER" id="PTHR43448:SF2">
    <property type="entry name" value="PROTOHEME IX FARNESYLTRANSFERASE, MITOCHONDRIAL"/>
    <property type="match status" value="1"/>
</dbReference>
<gene>
    <name evidence="8" type="primary">ctaB</name>
    <name evidence="9" type="ORF">JOD17_001199</name>
</gene>
<feature type="transmembrane region" description="Helical" evidence="8">
    <location>
        <begin position="72"/>
        <end position="93"/>
    </location>
</feature>
<dbReference type="Pfam" id="PF01040">
    <property type="entry name" value="UbiA"/>
    <property type="match status" value="1"/>
</dbReference>
<keyword evidence="3 8" id="KW-0812">Transmembrane</keyword>
<reference evidence="9 10" key="1">
    <citation type="submission" date="2021-01" db="EMBL/GenBank/DDBJ databases">
        <title>Genomic Encyclopedia of Type Strains, Phase IV (KMG-IV): sequencing the most valuable type-strain genomes for metagenomic binning, comparative biology and taxonomic classification.</title>
        <authorList>
            <person name="Goeker M."/>
        </authorList>
    </citation>
    <scope>NUCLEOTIDE SEQUENCE [LARGE SCALE GENOMIC DNA]</scope>
    <source>
        <strain evidence="9 10">DSM 25540</strain>
    </source>
</reference>
<comment type="subcellular location">
    <subcellularLocation>
        <location evidence="8">Cell membrane</location>
        <topology evidence="8">Multi-pass membrane protein</topology>
    </subcellularLocation>
    <subcellularLocation>
        <location evidence="1">Membrane</location>
        <topology evidence="1">Multi-pass membrane protein</topology>
    </subcellularLocation>
</comment>
<accession>A0ABS2PAU3</accession>
<dbReference type="InterPro" id="IPR044878">
    <property type="entry name" value="UbiA_sf"/>
</dbReference>
<comment type="caution">
    <text evidence="9">The sequence shown here is derived from an EMBL/GenBank/DDBJ whole genome shotgun (WGS) entry which is preliminary data.</text>
</comment>
<dbReference type="HAMAP" id="MF_00154">
    <property type="entry name" value="CyoE_CtaB"/>
    <property type="match status" value="1"/>
</dbReference>
<evidence type="ECO:0000256" key="5">
    <source>
        <dbReference type="ARBA" id="ARBA00023133"/>
    </source>
</evidence>
<evidence type="ECO:0000256" key="4">
    <source>
        <dbReference type="ARBA" id="ARBA00022989"/>
    </source>
</evidence>
<evidence type="ECO:0000313" key="9">
    <source>
        <dbReference type="EMBL" id="MBM7632106.1"/>
    </source>
</evidence>
<evidence type="ECO:0000256" key="1">
    <source>
        <dbReference type="ARBA" id="ARBA00004141"/>
    </source>
</evidence>
<protein>
    <recommendedName>
        <fullName evidence="8">Protoheme IX farnesyltransferase</fullName>
        <ecNumber evidence="8">2.5.1.141</ecNumber>
    </recommendedName>
    <alternativeName>
        <fullName evidence="8">Heme B farnesyltransferase</fullName>
    </alternativeName>
    <alternativeName>
        <fullName evidence="8">Heme O synthase</fullName>
    </alternativeName>
</protein>
<feature type="transmembrane region" description="Helical" evidence="8">
    <location>
        <begin position="294"/>
        <end position="318"/>
    </location>
</feature>
<sequence length="319" mass="35064">MRSNVKVNKTMDKTAPASATASLSIPRQRTSKVIAETVKTGIVKSNLIAMFAGMALALYANQLNPLIMIPEIVLATIGSAFVIGAAGTFNNLYDRDIDRVMERTKNRPTVTGVMSLRNGLIFGSALAILGLISLFIASPLAGLFGFLGLFLYVIPYTMWTKRRTIYNTEIGSLSGAVPPLIGWAAISSDMMSPGVLGLFIVMLLWQMPHFYAIAIRKHDEYKAASVPMLPVVKGLRRTYLQTNFYLVLLIAASFLFLPLSLGIVLVALLLSGAWLVLSIVGYHKMDEQKWARVMFIYSLNHMSILFATIILYCIVATVF</sequence>
<keyword evidence="6 8" id="KW-0472">Membrane</keyword>
<dbReference type="Gene3D" id="1.10.357.140">
    <property type="entry name" value="UbiA prenyltransferase"/>
    <property type="match status" value="1"/>
</dbReference>
<feature type="transmembrane region" description="Helical" evidence="8">
    <location>
        <begin position="170"/>
        <end position="188"/>
    </location>
</feature>
<evidence type="ECO:0000256" key="6">
    <source>
        <dbReference type="ARBA" id="ARBA00023136"/>
    </source>
</evidence>
<dbReference type="NCBIfam" id="TIGR01473">
    <property type="entry name" value="cyoE_ctaB"/>
    <property type="match status" value="1"/>
</dbReference>